<dbReference type="FunFam" id="1.10.287.890:FF:000002">
    <property type="entry name" value="Adenylate isopentenyltransferase 5, chloroplastic"/>
    <property type="match status" value="1"/>
</dbReference>
<accession>A0A5J9UB80</accession>
<evidence type="ECO:0000256" key="1">
    <source>
        <dbReference type="ARBA" id="ARBA00005842"/>
    </source>
</evidence>
<protein>
    <recommendedName>
        <fullName evidence="10">adenylate dimethylallyltransferase (ADP/ATP-dependent)</fullName>
        <ecNumber evidence="10">2.5.1.112</ecNumber>
    </recommendedName>
</protein>
<dbReference type="InterPro" id="IPR039657">
    <property type="entry name" value="Dimethylallyltransferase"/>
</dbReference>
<evidence type="ECO:0000256" key="5">
    <source>
        <dbReference type="ARBA" id="ARBA00022840"/>
    </source>
</evidence>
<keyword evidence="3" id="KW-0203">Cytokinin biosynthesis</keyword>
<dbReference type="AlphaFoldDB" id="A0A5J9UB80"/>
<reference evidence="11 12" key="1">
    <citation type="journal article" date="2019" name="Sci. Rep.">
        <title>A high-quality genome of Eragrostis curvula grass provides insights into Poaceae evolution and supports new strategies to enhance forage quality.</title>
        <authorList>
            <person name="Carballo J."/>
            <person name="Santos B.A.C.M."/>
            <person name="Zappacosta D."/>
            <person name="Garbus I."/>
            <person name="Selva J.P."/>
            <person name="Gallo C.A."/>
            <person name="Diaz A."/>
            <person name="Albertini E."/>
            <person name="Caccamo M."/>
            <person name="Echenique V."/>
        </authorList>
    </citation>
    <scope>NUCLEOTIDE SEQUENCE [LARGE SCALE GENOMIC DNA]</scope>
    <source>
        <strain evidence="12">cv. Victoria</strain>
        <tissue evidence="11">Leaf</tissue>
    </source>
</reference>
<evidence type="ECO:0000256" key="4">
    <source>
        <dbReference type="ARBA" id="ARBA00022741"/>
    </source>
</evidence>
<dbReference type="EMBL" id="RWGY01000026">
    <property type="protein sequence ID" value="TVU20754.1"/>
    <property type="molecule type" value="Genomic_DNA"/>
</dbReference>
<proteinExistence type="inferred from homology"/>
<evidence type="ECO:0000256" key="2">
    <source>
        <dbReference type="ARBA" id="ARBA00022679"/>
    </source>
</evidence>
<dbReference type="PANTHER" id="PTHR11088">
    <property type="entry name" value="TRNA DIMETHYLALLYLTRANSFERASE"/>
    <property type="match status" value="1"/>
</dbReference>
<dbReference type="Gene3D" id="1.10.287.890">
    <property type="entry name" value="Crystal structure of tRNA isopentenylpyrophosphate transferase (bh2366) domain"/>
    <property type="match status" value="1"/>
</dbReference>
<dbReference type="GO" id="GO:0052622">
    <property type="term" value="F:ATP/ADP dimethylallyltransferase activity"/>
    <property type="evidence" value="ECO:0007669"/>
    <property type="project" value="UniProtKB-EC"/>
</dbReference>
<dbReference type="InterPro" id="IPR027417">
    <property type="entry name" value="P-loop_NTPase"/>
</dbReference>
<sequence length="391" mass="41875">MATACMHDAYISRATTDPLFIISVSRLAASSTTAQLQSKRSEGLCTHARMEVTAAMRGGKGKGMVVVVMGATATGKSKLAVDLALRFGGEVINSDKIQVHDGLDVVTNKVTADERRGVPHHLIGGVRPDADYSAADFCRDAARAVESVLSRGRVPVIAGGSNRYLEALLDSTRFRRRYECCFLWVDADLPVLRRYIGQRVDCMLEQGLVDETREFFRPNGDYSRGIYKSIGVPEMDTYFRLETAGAFDGDEQLRVRVLAAGVARIKANTCTLACRQLRKIHRLQTLPGWSLRRLDVTAALSLKVAGVKKVDPGAERAAWEADVAGPATSVVAAFLRGETDNGGFVAPAATKEVAGSGTAAELCGRQLGKAAAVVARGRGFVAMVDQAAAVV</sequence>
<comment type="function">
    <text evidence="9">Involved in cytokinin biosynthesis. Catalyzes the transfer of an isopentenyl group from dimethylallyl diphosphate (DMAPP) to ATP and ADP.</text>
</comment>
<evidence type="ECO:0000256" key="7">
    <source>
        <dbReference type="ARBA" id="ARBA00051744"/>
    </source>
</evidence>
<comment type="caution">
    <text evidence="11">The sequence shown here is derived from an EMBL/GenBank/DDBJ whole genome shotgun (WGS) entry which is preliminary data.</text>
</comment>
<dbReference type="GO" id="GO:0009691">
    <property type="term" value="P:cytokinin biosynthetic process"/>
    <property type="evidence" value="ECO:0007669"/>
    <property type="project" value="UniProtKB-KW"/>
</dbReference>
<evidence type="ECO:0000313" key="11">
    <source>
        <dbReference type="EMBL" id="TVU20754.1"/>
    </source>
</evidence>
<evidence type="ECO:0000256" key="10">
    <source>
        <dbReference type="ARBA" id="ARBA00066838"/>
    </source>
</evidence>
<dbReference type="GO" id="GO:0009824">
    <property type="term" value="F:AMP dimethylallyltransferase activity"/>
    <property type="evidence" value="ECO:0007669"/>
    <property type="project" value="UniProtKB-ARBA"/>
</dbReference>
<gene>
    <name evidence="11" type="ORF">EJB05_30349</name>
</gene>
<dbReference type="Gene3D" id="3.40.50.300">
    <property type="entry name" value="P-loop containing nucleotide triphosphate hydrolases"/>
    <property type="match status" value="1"/>
</dbReference>
<keyword evidence="5" id="KW-0067">ATP-binding</keyword>
<evidence type="ECO:0000256" key="9">
    <source>
        <dbReference type="ARBA" id="ARBA00055191"/>
    </source>
</evidence>
<dbReference type="SUPFAM" id="SSF52540">
    <property type="entry name" value="P-loop containing nucleoside triphosphate hydrolases"/>
    <property type="match status" value="1"/>
</dbReference>
<comment type="catalytic activity">
    <reaction evidence="8">
        <text>dimethylallyl diphosphate + ADP = N(6)-(dimethylallyl)adenosine 5'-diphosphate + diphosphate</text>
        <dbReference type="Rhea" id="RHEA:36327"/>
        <dbReference type="ChEBI" id="CHEBI:33019"/>
        <dbReference type="ChEBI" id="CHEBI:57623"/>
        <dbReference type="ChEBI" id="CHEBI:73533"/>
        <dbReference type="ChEBI" id="CHEBI:456216"/>
        <dbReference type="EC" id="2.5.1.112"/>
    </reaction>
</comment>
<dbReference type="OrthoDB" id="775260at2759"/>
<evidence type="ECO:0000313" key="12">
    <source>
        <dbReference type="Proteomes" id="UP000324897"/>
    </source>
</evidence>
<evidence type="ECO:0000256" key="6">
    <source>
        <dbReference type="ARBA" id="ARBA00022946"/>
    </source>
</evidence>
<keyword evidence="4" id="KW-0547">Nucleotide-binding</keyword>
<dbReference type="EC" id="2.5.1.112" evidence="10"/>
<feature type="non-terminal residue" evidence="11">
    <location>
        <position position="1"/>
    </location>
</feature>
<evidence type="ECO:0000256" key="3">
    <source>
        <dbReference type="ARBA" id="ARBA00022712"/>
    </source>
</evidence>
<evidence type="ECO:0000256" key="8">
    <source>
        <dbReference type="ARBA" id="ARBA00052386"/>
    </source>
</evidence>
<dbReference type="GO" id="GO:0052381">
    <property type="term" value="F:tRNA dimethylallyltransferase activity"/>
    <property type="evidence" value="ECO:0007669"/>
    <property type="project" value="TreeGrafter"/>
</dbReference>
<dbReference type="GO" id="GO:0005739">
    <property type="term" value="C:mitochondrion"/>
    <property type="evidence" value="ECO:0007669"/>
    <property type="project" value="TreeGrafter"/>
</dbReference>
<dbReference type="Proteomes" id="UP000324897">
    <property type="component" value="Unassembled WGS sequence"/>
</dbReference>
<comment type="catalytic activity">
    <reaction evidence="7">
        <text>dimethylallyl diphosphate + ATP = N(6)-(dimethylallyl)adenosine 5'-triphosphate + diphosphate</text>
        <dbReference type="Rhea" id="RHEA:36331"/>
        <dbReference type="ChEBI" id="CHEBI:30616"/>
        <dbReference type="ChEBI" id="CHEBI:33019"/>
        <dbReference type="ChEBI" id="CHEBI:57623"/>
        <dbReference type="ChEBI" id="CHEBI:73532"/>
        <dbReference type="EC" id="2.5.1.112"/>
    </reaction>
</comment>
<organism evidence="11 12">
    <name type="scientific">Eragrostis curvula</name>
    <name type="common">weeping love grass</name>
    <dbReference type="NCBI Taxonomy" id="38414"/>
    <lineage>
        <taxon>Eukaryota</taxon>
        <taxon>Viridiplantae</taxon>
        <taxon>Streptophyta</taxon>
        <taxon>Embryophyta</taxon>
        <taxon>Tracheophyta</taxon>
        <taxon>Spermatophyta</taxon>
        <taxon>Magnoliopsida</taxon>
        <taxon>Liliopsida</taxon>
        <taxon>Poales</taxon>
        <taxon>Poaceae</taxon>
        <taxon>PACMAD clade</taxon>
        <taxon>Chloridoideae</taxon>
        <taxon>Eragrostideae</taxon>
        <taxon>Eragrostidinae</taxon>
        <taxon>Eragrostis</taxon>
    </lineage>
</organism>
<dbReference type="GO" id="GO:0006400">
    <property type="term" value="P:tRNA modification"/>
    <property type="evidence" value="ECO:0007669"/>
    <property type="project" value="TreeGrafter"/>
</dbReference>
<name>A0A5J9UB80_9POAL</name>
<dbReference type="Pfam" id="PF01715">
    <property type="entry name" value="IPPT"/>
    <property type="match status" value="2"/>
</dbReference>
<comment type="similarity">
    <text evidence="1">Belongs to the IPP transferase family.</text>
</comment>
<dbReference type="PANTHER" id="PTHR11088:SF74">
    <property type="entry name" value="ADENYLATE ISOPENTENYLTRANSFERASE 5, CHLOROPLASTIC"/>
    <property type="match status" value="1"/>
</dbReference>
<keyword evidence="6" id="KW-0809">Transit peptide</keyword>
<dbReference type="GO" id="GO:0005524">
    <property type="term" value="F:ATP binding"/>
    <property type="evidence" value="ECO:0007669"/>
    <property type="project" value="UniProtKB-KW"/>
</dbReference>
<keyword evidence="2" id="KW-0808">Transferase</keyword>
<dbReference type="Gramene" id="TVU20754">
    <property type="protein sequence ID" value="TVU20754"/>
    <property type="gene ID" value="EJB05_30349"/>
</dbReference>
<keyword evidence="12" id="KW-1185">Reference proteome</keyword>